<dbReference type="EMBL" id="WJPO01000015">
    <property type="protein sequence ID" value="MRH21460.1"/>
    <property type="molecule type" value="Genomic_DNA"/>
</dbReference>
<evidence type="ECO:0000313" key="3">
    <source>
        <dbReference type="Proteomes" id="UP000466730"/>
    </source>
</evidence>
<evidence type="ECO:0000256" key="1">
    <source>
        <dbReference type="SAM" id="MobiDB-lite"/>
    </source>
</evidence>
<proteinExistence type="predicted"/>
<comment type="caution">
    <text evidence="2">The sequence shown here is derived from an EMBL/GenBank/DDBJ whole genome shotgun (WGS) entry which is preliminary data.</text>
</comment>
<dbReference type="OrthoDB" id="7875768at2"/>
<dbReference type="AlphaFoldDB" id="A0A844B732"/>
<protein>
    <submittedName>
        <fullName evidence="2">Uncharacterized protein</fullName>
    </submittedName>
</protein>
<dbReference type="RefSeq" id="WP_153748760.1">
    <property type="nucleotide sequence ID" value="NZ_BAAADI010000011.1"/>
</dbReference>
<gene>
    <name evidence="2" type="ORF">GH815_10690</name>
</gene>
<accession>A0A844B732</accession>
<keyword evidence="3" id="KW-1185">Reference proteome</keyword>
<name>A0A844B732_9RHOB</name>
<evidence type="ECO:0000313" key="2">
    <source>
        <dbReference type="EMBL" id="MRH21460.1"/>
    </source>
</evidence>
<organism evidence="2 3">
    <name type="scientific">Rhodovulum strictum</name>
    <dbReference type="NCBI Taxonomy" id="58314"/>
    <lineage>
        <taxon>Bacteria</taxon>
        <taxon>Pseudomonadati</taxon>
        <taxon>Pseudomonadota</taxon>
        <taxon>Alphaproteobacteria</taxon>
        <taxon>Rhodobacterales</taxon>
        <taxon>Paracoccaceae</taxon>
        <taxon>Rhodovulum</taxon>
    </lineage>
</organism>
<feature type="region of interest" description="Disordered" evidence="1">
    <location>
        <begin position="68"/>
        <end position="106"/>
    </location>
</feature>
<dbReference type="Proteomes" id="UP000466730">
    <property type="component" value="Unassembled WGS sequence"/>
</dbReference>
<sequence>MPGRQKAPGRLILTPALRVSDPVQEAPQSVPLFEAPTPADPAVAPADGASLEQRIAELEAAFAGCDDEWEPDGTESLAAAKGWVSSAPATARPDPLPKAPGEGSNAAAPVLDEDALRDLVAEIVRQELQGRLGERITQNVRKLVHREINRALAMRDVE</sequence>
<reference evidence="2 3" key="1">
    <citation type="submission" date="2019-11" db="EMBL/GenBank/DDBJ databases">
        <title>Draft Whole-Genome sequence of the marine photosynthetic bacterium Rhodovulum strictum DSM 11289.</title>
        <authorList>
            <person name="Kyndt J.A."/>
            <person name="Meyer T.E."/>
        </authorList>
    </citation>
    <scope>NUCLEOTIDE SEQUENCE [LARGE SCALE GENOMIC DNA]</scope>
    <source>
        <strain evidence="2 3">DSM 11289</strain>
    </source>
</reference>